<dbReference type="RefSeq" id="WP_172455297.1">
    <property type="nucleotide sequence ID" value="NZ_JANJZD010000055.1"/>
</dbReference>
<reference evidence="6 7" key="1">
    <citation type="submission" date="2018-01" db="EMBL/GenBank/DDBJ databases">
        <authorList>
            <person name="Gaut B.S."/>
            <person name="Morton B.R."/>
            <person name="Clegg M.T."/>
            <person name="Duvall M.R."/>
        </authorList>
    </citation>
    <scope>NUCLEOTIDE SEQUENCE [LARGE SCALE GENOMIC DNA]</scope>
    <source>
        <strain evidence="6">GP69</strain>
    </source>
</reference>
<evidence type="ECO:0000256" key="2">
    <source>
        <dbReference type="ARBA" id="ARBA00022723"/>
    </source>
</evidence>
<gene>
    <name evidence="6" type="ORF">AMURIS_05193</name>
</gene>
<evidence type="ECO:0000256" key="4">
    <source>
        <dbReference type="ARBA" id="ARBA00023004"/>
    </source>
</evidence>
<keyword evidence="2" id="KW-0479">Metal-binding</keyword>
<dbReference type="GO" id="GO:0016491">
    <property type="term" value="F:oxidoreductase activity"/>
    <property type="evidence" value="ECO:0007669"/>
    <property type="project" value="UniProtKB-KW"/>
</dbReference>
<evidence type="ECO:0000256" key="3">
    <source>
        <dbReference type="ARBA" id="ARBA00023002"/>
    </source>
</evidence>
<dbReference type="Gene3D" id="3.50.50.60">
    <property type="entry name" value="FAD/NAD(P)-binding domain"/>
    <property type="match status" value="1"/>
</dbReference>
<dbReference type="Proteomes" id="UP000236311">
    <property type="component" value="Unassembled WGS sequence"/>
</dbReference>
<evidence type="ECO:0000313" key="7">
    <source>
        <dbReference type="Proteomes" id="UP000236311"/>
    </source>
</evidence>
<dbReference type="AlphaFoldDB" id="A0A2K4ZPL5"/>
<dbReference type="Pfam" id="PF12831">
    <property type="entry name" value="FAD_oxidored"/>
    <property type="match status" value="1"/>
</dbReference>
<dbReference type="SUPFAM" id="SSF51905">
    <property type="entry name" value="FAD/NAD(P)-binding domain"/>
    <property type="match status" value="1"/>
</dbReference>
<dbReference type="PANTHER" id="PTHR43498">
    <property type="entry name" value="FERREDOXIN:COB-COM HETERODISULFIDE REDUCTASE SUBUNIT A"/>
    <property type="match status" value="1"/>
</dbReference>
<dbReference type="InterPro" id="IPR008979">
    <property type="entry name" value="Galactose-bd-like_sf"/>
</dbReference>
<dbReference type="EMBL" id="OFSM01000050">
    <property type="protein sequence ID" value="SOY32434.1"/>
    <property type="molecule type" value="Genomic_DNA"/>
</dbReference>
<dbReference type="InterPro" id="IPR039650">
    <property type="entry name" value="HdrA-like"/>
</dbReference>
<keyword evidence="1" id="KW-0004">4Fe-4S</keyword>
<keyword evidence="7" id="KW-1185">Reference proteome</keyword>
<dbReference type="GO" id="GO:0051539">
    <property type="term" value="F:4 iron, 4 sulfur cluster binding"/>
    <property type="evidence" value="ECO:0007669"/>
    <property type="project" value="UniProtKB-KW"/>
</dbReference>
<keyword evidence="3" id="KW-0560">Oxidoreductase</keyword>
<sequence length="739" mass="82849">MERIWIDAMEFDELGGFRRETQFVREMGQGYLMADSVDGAVAPASVTFTVAEEGRYRVFLRTKNWCVGYEPDGLIVAVDGVKSKRVAGTMQISGWYFEAGGDFDLTAGTHTLSVYDTTGWFGRFAALVVTNDFDFYPSPEHSRWMAQRAEMKGLKKQVTDHGHYDMLIAGGGVPGVTAAVTAARHGLNVALVSDRPVLGGNGSDEGNVALEGGAHRGYHETGVIYEIKNIRYEEKLSWSEAFDKFVKQEPNITLFSNMLIDDCQCENGRIQSVHAVDTLRLTEHTFSADQFVDDTGDGWLGYYAGAAYHIGREAGWEYQEDFAPEDADGNTMSGCNIGDHPDFHDTICSYGAEFVEEDVEFTPPDWAIALPQGEEMNRRPRRIIMGEWWLENRNDYDDLWEQEYTRDALIRVAAGFFDWLKNSWPEREKVRKLKLKTLGTFNAKRETRRLVGDYVITQNDYRTRPDYPDAVFFSGWNIDVHHIKGIFSGREGAFTCDEKIAVTPMPFRSLYSKNIANLMMVGRCISTTHIGMGPTRVMLTGACMGQAVATAAWLCKKYQADPREIGAGHMDELQQTLLKDGNSIPGCKNHDPEDLALTAVITADSWEENGEPRNVINGINRAADGEKYAWISKEGLPQTLTLTLQEPKPVSQVRVTLDMPFARYTMGYQEMPAKDETLADFTVDLCVGGVWKCVGRMENNIQRLAVIDFTPEMASAVRINALRGTGMDRAIIPEVRIYE</sequence>
<dbReference type="InterPro" id="IPR036188">
    <property type="entry name" value="FAD/NAD-bd_sf"/>
</dbReference>
<keyword evidence="4" id="KW-0408">Iron</keyword>
<evidence type="ECO:0000313" key="6">
    <source>
        <dbReference type="EMBL" id="SOY32434.1"/>
    </source>
</evidence>
<protein>
    <submittedName>
        <fullName evidence="6">Putative FAD-binding dehydrogenase</fullName>
    </submittedName>
</protein>
<proteinExistence type="predicted"/>
<evidence type="ECO:0000256" key="1">
    <source>
        <dbReference type="ARBA" id="ARBA00022485"/>
    </source>
</evidence>
<keyword evidence="5" id="KW-0411">Iron-sulfur</keyword>
<dbReference type="GO" id="GO:0046872">
    <property type="term" value="F:metal ion binding"/>
    <property type="evidence" value="ECO:0007669"/>
    <property type="project" value="UniProtKB-KW"/>
</dbReference>
<name>A0A2K4ZPL5_9FIRM</name>
<dbReference type="PANTHER" id="PTHR43498:SF1">
    <property type="entry name" value="COB--COM HETERODISULFIDE REDUCTASE IRON-SULFUR SUBUNIT A"/>
    <property type="match status" value="1"/>
</dbReference>
<dbReference type="Gene3D" id="2.60.120.260">
    <property type="entry name" value="Galactose-binding domain-like"/>
    <property type="match status" value="2"/>
</dbReference>
<dbReference type="SUPFAM" id="SSF49785">
    <property type="entry name" value="Galactose-binding domain-like"/>
    <property type="match status" value="1"/>
</dbReference>
<organism evidence="6 7">
    <name type="scientific">Acetatifactor muris</name>
    <dbReference type="NCBI Taxonomy" id="879566"/>
    <lineage>
        <taxon>Bacteria</taxon>
        <taxon>Bacillati</taxon>
        <taxon>Bacillota</taxon>
        <taxon>Clostridia</taxon>
        <taxon>Lachnospirales</taxon>
        <taxon>Lachnospiraceae</taxon>
        <taxon>Acetatifactor</taxon>
    </lineage>
</organism>
<accession>A0A2K4ZPL5</accession>
<evidence type="ECO:0000256" key="5">
    <source>
        <dbReference type="ARBA" id="ARBA00023014"/>
    </source>
</evidence>